<dbReference type="PATRIC" id="fig|552518.3.peg.1843"/>
<comment type="similarity">
    <text evidence="1">Belongs to the leucine-binding protein family.</text>
</comment>
<keyword evidence="2 4" id="KW-0732">Signal</keyword>
<feature type="domain" description="Leucine-binding protein" evidence="5">
    <location>
        <begin position="24"/>
        <end position="362"/>
    </location>
</feature>
<dbReference type="Pfam" id="PF13458">
    <property type="entry name" value="Peripla_BP_6"/>
    <property type="match status" value="1"/>
</dbReference>
<dbReference type="PANTHER" id="PTHR30483:SF37">
    <property type="entry name" value="ABC TRANSPORTER SUBSTRATE-BINDING PROTEIN"/>
    <property type="match status" value="1"/>
</dbReference>
<gene>
    <name evidence="6" type="ORF">VZ95_11620</name>
</gene>
<dbReference type="AlphaFoldDB" id="A0A0F3IRP0"/>
<dbReference type="Proteomes" id="UP000033774">
    <property type="component" value="Unassembled WGS sequence"/>
</dbReference>
<keyword evidence="7" id="KW-1185">Reference proteome</keyword>
<dbReference type="GO" id="GO:0006865">
    <property type="term" value="P:amino acid transport"/>
    <property type="evidence" value="ECO:0007669"/>
    <property type="project" value="UniProtKB-KW"/>
</dbReference>
<accession>A0A0F3IRP0</accession>
<comment type="caution">
    <text evidence="6">The sequence shown here is derived from an EMBL/GenBank/DDBJ whole genome shotgun (WGS) entry which is preliminary data.</text>
</comment>
<dbReference type="SUPFAM" id="SSF53822">
    <property type="entry name" value="Periplasmic binding protein-like I"/>
    <property type="match status" value="1"/>
</dbReference>
<dbReference type="CDD" id="cd06330">
    <property type="entry name" value="PBP1_As_SBP-like"/>
    <property type="match status" value="1"/>
</dbReference>
<evidence type="ECO:0000313" key="7">
    <source>
        <dbReference type="Proteomes" id="UP000033774"/>
    </source>
</evidence>
<dbReference type="InterPro" id="IPR028081">
    <property type="entry name" value="Leu-bd"/>
</dbReference>
<dbReference type="InterPro" id="IPR051010">
    <property type="entry name" value="BCAA_transport"/>
</dbReference>
<name>A0A0F3IRP0_9PROT</name>
<evidence type="ECO:0000256" key="3">
    <source>
        <dbReference type="ARBA" id="ARBA00022970"/>
    </source>
</evidence>
<protein>
    <submittedName>
        <fullName evidence="6">ABC transporter substrate-binding protein</fullName>
    </submittedName>
</protein>
<keyword evidence="3" id="KW-0813">Transport</keyword>
<evidence type="ECO:0000313" key="6">
    <source>
        <dbReference type="EMBL" id="KJV09420.1"/>
    </source>
</evidence>
<reference evidence="6 7" key="1">
    <citation type="submission" date="2015-03" db="EMBL/GenBank/DDBJ databases">
        <title>Draft genome sequence of Elstera litoralis.</title>
        <authorList>
            <person name="Rahalkar M.C."/>
            <person name="Dhakephalkar P.K."/>
            <person name="Pore S.D."/>
            <person name="Arora P."/>
            <person name="Kapse N.G."/>
            <person name="Pandit P.S."/>
        </authorList>
    </citation>
    <scope>NUCLEOTIDE SEQUENCE [LARGE SCALE GENOMIC DNA]</scope>
    <source>
        <strain evidence="6 7">Dia-1</strain>
    </source>
</reference>
<dbReference type="EMBL" id="LAJY01000285">
    <property type="protein sequence ID" value="KJV09420.1"/>
    <property type="molecule type" value="Genomic_DNA"/>
</dbReference>
<feature type="signal peptide" evidence="4">
    <location>
        <begin position="1"/>
        <end position="21"/>
    </location>
</feature>
<evidence type="ECO:0000256" key="1">
    <source>
        <dbReference type="ARBA" id="ARBA00010062"/>
    </source>
</evidence>
<keyword evidence="3" id="KW-0029">Amino-acid transport</keyword>
<dbReference type="RefSeq" id="WP_045775986.1">
    <property type="nucleotide sequence ID" value="NZ_LAJY01000285.1"/>
</dbReference>
<evidence type="ECO:0000256" key="4">
    <source>
        <dbReference type="SAM" id="SignalP"/>
    </source>
</evidence>
<evidence type="ECO:0000259" key="5">
    <source>
        <dbReference type="Pfam" id="PF13458"/>
    </source>
</evidence>
<feature type="chain" id="PRO_5002462339" evidence="4">
    <location>
        <begin position="22"/>
        <end position="400"/>
    </location>
</feature>
<dbReference type="InterPro" id="IPR028082">
    <property type="entry name" value="Peripla_BP_I"/>
</dbReference>
<organism evidence="6 7">
    <name type="scientific">Elstera litoralis</name>
    <dbReference type="NCBI Taxonomy" id="552518"/>
    <lineage>
        <taxon>Bacteria</taxon>
        <taxon>Pseudomonadati</taxon>
        <taxon>Pseudomonadota</taxon>
        <taxon>Alphaproteobacteria</taxon>
        <taxon>Rhodospirillales</taxon>
        <taxon>Rhodospirillaceae</taxon>
        <taxon>Elstera</taxon>
    </lineage>
</organism>
<proteinExistence type="inferred from homology"/>
<dbReference type="OrthoDB" id="9783240at2"/>
<dbReference type="Gene3D" id="3.40.50.2300">
    <property type="match status" value="2"/>
</dbReference>
<sequence>MRRTRLAAALAVALGATPAFAADPIRIGEINSYTALAAFTLPYKKGIELALEEINRAGGVLGRPLEVVFRDDGFKPADAARHAEELVTAEKVDLLAGTFSSGTGLAVADYANRQKILFVASEPLSDALVWDKGSRYVFRLRASTAMQAEMLAAEAAKLPATRWATVAPNYEYGTAFVAAFKQALSAKRSDVTWVGEQWPAQGKLDAGATVEGVESAKPQAIFNATFGPDLARFVKEGNSRDLFKGRAVVSALTGEPEYLDPLKEETPEGWIVTGYPWSQIDTEAHRSFRTAYEAKFKESPRLGSVVGYTTIQTIAAALKKAGSTETEKLIAAYRGLEFSSPFGPAKFRAGDHQSTLGAFVGKTAQKDGRGVMVDWRYIDGASVLPSEDEGNRRRPAEARN</sequence>
<evidence type="ECO:0000256" key="2">
    <source>
        <dbReference type="ARBA" id="ARBA00022729"/>
    </source>
</evidence>
<dbReference type="PANTHER" id="PTHR30483">
    <property type="entry name" value="LEUCINE-SPECIFIC-BINDING PROTEIN"/>
    <property type="match status" value="1"/>
</dbReference>